<dbReference type="RefSeq" id="WP_149109566.1">
    <property type="nucleotide sequence ID" value="NZ_CP042425.1"/>
</dbReference>
<dbReference type="InterPro" id="IPR036388">
    <property type="entry name" value="WH-like_DNA-bd_sf"/>
</dbReference>
<dbReference type="Proteomes" id="UP000324974">
    <property type="component" value="Chromosome"/>
</dbReference>
<dbReference type="Gene3D" id="1.10.10.10">
    <property type="entry name" value="Winged helix-like DNA-binding domain superfamily/Winged helix DNA-binding domain"/>
    <property type="match status" value="1"/>
</dbReference>
<evidence type="ECO:0000313" key="7">
    <source>
        <dbReference type="EMBL" id="QEL14690.1"/>
    </source>
</evidence>
<dbReference type="Pfam" id="PF04542">
    <property type="entry name" value="Sigma70_r2"/>
    <property type="match status" value="1"/>
</dbReference>
<dbReference type="AlphaFoldDB" id="A0A5C1A7I3"/>
<dbReference type="InterPro" id="IPR007627">
    <property type="entry name" value="RNA_pol_sigma70_r2"/>
</dbReference>
<dbReference type="Gene3D" id="1.10.1740.10">
    <property type="match status" value="1"/>
</dbReference>
<keyword evidence="3" id="KW-0731">Sigma factor</keyword>
<dbReference type="NCBIfam" id="TIGR02937">
    <property type="entry name" value="sigma70-ECF"/>
    <property type="match status" value="1"/>
</dbReference>
<name>A0A5C1A7I3_9BACT</name>
<feature type="domain" description="RNA polymerase sigma-70 region 2" evidence="6">
    <location>
        <begin position="27"/>
        <end position="94"/>
    </location>
</feature>
<dbReference type="PANTHER" id="PTHR43133">
    <property type="entry name" value="RNA POLYMERASE ECF-TYPE SIGMA FACTO"/>
    <property type="match status" value="1"/>
</dbReference>
<evidence type="ECO:0000256" key="3">
    <source>
        <dbReference type="ARBA" id="ARBA00023082"/>
    </source>
</evidence>
<dbReference type="InterPro" id="IPR014284">
    <property type="entry name" value="RNA_pol_sigma-70_dom"/>
</dbReference>
<evidence type="ECO:0000256" key="4">
    <source>
        <dbReference type="ARBA" id="ARBA00023163"/>
    </source>
</evidence>
<dbReference type="InterPro" id="IPR013324">
    <property type="entry name" value="RNA_pol_sigma_r3/r4-like"/>
</dbReference>
<organism evidence="7 8">
    <name type="scientific">Limnoglobus roseus</name>
    <dbReference type="NCBI Taxonomy" id="2598579"/>
    <lineage>
        <taxon>Bacteria</taxon>
        <taxon>Pseudomonadati</taxon>
        <taxon>Planctomycetota</taxon>
        <taxon>Planctomycetia</taxon>
        <taxon>Gemmatales</taxon>
        <taxon>Gemmataceae</taxon>
        <taxon>Limnoglobus</taxon>
    </lineage>
</organism>
<keyword evidence="4" id="KW-0804">Transcription</keyword>
<dbReference type="InterPro" id="IPR013325">
    <property type="entry name" value="RNA_pol_sigma_r2"/>
</dbReference>
<keyword evidence="8" id="KW-1185">Reference proteome</keyword>
<sequence>MSTDSDRLLVQHIRAGGAKADAAWEELVARYEGRLGAFVRKRLRDHGTSDDVVQETFIGFLNSLANYDDKRDLQTWLFTIASHKVTDQLRRIGRRPFQTGSEADEEMMGKAADGRQRPASSLARSKERLDLEHDAVARCLRDMIGAFRQKGEFQRIQVLELLFVKGWPNKEVAAFVGVNEQQVANYRFAAVKKLTEQMKSAGLPVEVFPELTLPDDLN</sequence>
<dbReference type="SUPFAM" id="SSF88659">
    <property type="entry name" value="Sigma3 and sigma4 domains of RNA polymerase sigma factors"/>
    <property type="match status" value="1"/>
</dbReference>
<dbReference type="InterPro" id="IPR039425">
    <property type="entry name" value="RNA_pol_sigma-70-like"/>
</dbReference>
<dbReference type="GO" id="GO:0016987">
    <property type="term" value="F:sigma factor activity"/>
    <property type="evidence" value="ECO:0007669"/>
    <property type="project" value="UniProtKB-KW"/>
</dbReference>
<evidence type="ECO:0000256" key="5">
    <source>
        <dbReference type="SAM" id="MobiDB-lite"/>
    </source>
</evidence>
<dbReference type="EMBL" id="CP042425">
    <property type="protein sequence ID" value="QEL14690.1"/>
    <property type="molecule type" value="Genomic_DNA"/>
</dbReference>
<comment type="similarity">
    <text evidence="1">Belongs to the sigma-70 factor family. ECF subfamily.</text>
</comment>
<accession>A0A5C1A7I3</accession>
<dbReference type="PANTHER" id="PTHR43133:SF62">
    <property type="entry name" value="RNA POLYMERASE SIGMA FACTOR SIGZ"/>
    <property type="match status" value="1"/>
</dbReference>
<dbReference type="OrthoDB" id="257668at2"/>
<evidence type="ECO:0000259" key="6">
    <source>
        <dbReference type="Pfam" id="PF04542"/>
    </source>
</evidence>
<protein>
    <submittedName>
        <fullName evidence="7">Sigma-70 family RNA polymerase sigma factor</fullName>
    </submittedName>
</protein>
<dbReference type="SUPFAM" id="SSF88946">
    <property type="entry name" value="Sigma2 domain of RNA polymerase sigma factors"/>
    <property type="match status" value="1"/>
</dbReference>
<keyword evidence="2" id="KW-0805">Transcription regulation</keyword>
<evidence type="ECO:0000256" key="1">
    <source>
        <dbReference type="ARBA" id="ARBA00010641"/>
    </source>
</evidence>
<evidence type="ECO:0000256" key="2">
    <source>
        <dbReference type="ARBA" id="ARBA00023015"/>
    </source>
</evidence>
<dbReference type="KEGG" id="lrs:PX52LOC_01583"/>
<proteinExistence type="inferred from homology"/>
<dbReference type="GO" id="GO:0006352">
    <property type="term" value="P:DNA-templated transcription initiation"/>
    <property type="evidence" value="ECO:0007669"/>
    <property type="project" value="InterPro"/>
</dbReference>
<reference evidence="8" key="1">
    <citation type="submission" date="2019-08" db="EMBL/GenBank/DDBJ databases">
        <title>Limnoglobus roseus gen. nov., sp. nov., a novel freshwater planctomycete with a giant genome from the family Gemmataceae.</title>
        <authorList>
            <person name="Kulichevskaya I.S."/>
            <person name="Naumoff D.G."/>
            <person name="Miroshnikov K."/>
            <person name="Ivanova A."/>
            <person name="Philippov D.A."/>
            <person name="Hakobyan A."/>
            <person name="Rijpstra I.C."/>
            <person name="Sinninghe Damste J.S."/>
            <person name="Liesack W."/>
            <person name="Dedysh S.N."/>
        </authorList>
    </citation>
    <scope>NUCLEOTIDE SEQUENCE [LARGE SCALE GENOMIC DNA]</scope>
    <source>
        <strain evidence="8">PX52</strain>
    </source>
</reference>
<feature type="region of interest" description="Disordered" evidence="5">
    <location>
        <begin position="94"/>
        <end position="124"/>
    </location>
</feature>
<gene>
    <name evidence="7" type="ORF">PX52LOC_01583</name>
</gene>
<evidence type="ECO:0000313" key="8">
    <source>
        <dbReference type="Proteomes" id="UP000324974"/>
    </source>
</evidence>